<gene>
    <name evidence="5" type="ORF">FJTKL_02324</name>
</gene>
<evidence type="ECO:0000259" key="4">
    <source>
        <dbReference type="Pfam" id="PF05199"/>
    </source>
</evidence>
<evidence type="ECO:0000259" key="3">
    <source>
        <dbReference type="Pfam" id="PF00732"/>
    </source>
</evidence>
<protein>
    <recommendedName>
        <fullName evidence="7">Choline dehydrogenase</fullName>
    </recommendedName>
</protein>
<reference evidence="5 6" key="1">
    <citation type="submission" date="2024-03" db="EMBL/GenBank/DDBJ databases">
        <title>A high-quality draft genome sequence of Diaporthe vaccinii, a causative agent of upright dieback and viscid rot disease in cranberry plants.</title>
        <authorList>
            <person name="Sarrasin M."/>
            <person name="Lang B.F."/>
            <person name="Burger G."/>
        </authorList>
    </citation>
    <scope>NUCLEOTIDE SEQUENCE [LARGE SCALE GENOMIC DNA]</scope>
    <source>
        <strain evidence="5 6">IS7</strain>
    </source>
</reference>
<feature type="compositionally biased region" description="Polar residues" evidence="2">
    <location>
        <begin position="161"/>
        <end position="176"/>
    </location>
</feature>
<evidence type="ECO:0008006" key="7">
    <source>
        <dbReference type="Google" id="ProtNLM"/>
    </source>
</evidence>
<dbReference type="Proteomes" id="UP001600888">
    <property type="component" value="Unassembled WGS sequence"/>
</dbReference>
<dbReference type="PANTHER" id="PTHR11552:SF219">
    <property type="entry name" value="GLUCOSE-METHANOL-CHOLINE OXIDOREDUCTASE N-TERMINAL DOMAIN-CONTAINING PROTEIN"/>
    <property type="match status" value="1"/>
</dbReference>
<dbReference type="Pfam" id="PF05199">
    <property type="entry name" value="GMC_oxred_C"/>
    <property type="match status" value="1"/>
</dbReference>
<sequence>MWPFAAYPEVTAAQVDRKTYDYVIVGGGTAGCVLASRLSEDPNVSVLVLEKGYVKDNFVSRVPLISQNFWMGHPLQVQSTRYSEPLRNVNGRKNHIVTAEAIGGATRINAMLWTRGVPGGYEEWATTLGLDEWAWEKVEPCFRKLENALCHPDSPERGHNDSSPFNTRPGASSGQHMWTDPRESWDCPWAEIILLLSGIGPQSQLDALEIPVKKHLPVGASLQDHFSAAIMLELPKSETLTGSLLETIYGAWHFLLFILFGKGLMGASSTPKTAFVCTGALDEKTMMVNNFEDFADASKPANIPDTEIMVHPVNSLGRPVPGHSLLTFYTTLVQPKSVGRVELVNRDPLTNPRIHHPMFDDPQDMITFRKGIRFSMRMAEEFLKSGYPHHASIAFAPGVNPELLDSWEKDAPNSDLPAAPPPAPGLTFSQGAGDMSVKEAQSPVDNKTWKTVSDDEIDDYVRRVSMGSLHSSCTCPMSRDETSGVVDQHLRVHGFKNLRIADASVFPKIPSGHTMAPTMMVAERCASFIINQWSDKDAARGDS</sequence>
<evidence type="ECO:0000256" key="2">
    <source>
        <dbReference type="SAM" id="MobiDB-lite"/>
    </source>
</evidence>
<name>A0ABR4F3P0_9PEZI</name>
<keyword evidence="6" id="KW-1185">Reference proteome</keyword>
<evidence type="ECO:0000313" key="6">
    <source>
        <dbReference type="Proteomes" id="UP001600888"/>
    </source>
</evidence>
<dbReference type="Gene3D" id="3.50.50.60">
    <property type="entry name" value="FAD/NAD(P)-binding domain"/>
    <property type="match status" value="3"/>
</dbReference>
<dbReference type="InterPro" id="IPR036188">
    <property type="entry name" value="FAD/NAD-bd_sf"/>
</dbReference>
<dbReference type="Pfam" id="PF00732">
    <property type="entry name" value="GMC_oxred_N"/>
    <property type="match status" value="1"/>
</dbReference>
<feature type="region of interest" description="Disordered" evidence="2">
    <location>
        <begin position="406"/>
        <end position="446"/>
    </location>
</feature>
<comment type="caution">
    <text evidence="5">The sequence shown here is derived from an EMBL/GenBank/DDBJ whole genome shotgun (WGS) entry which is preliminary data.</text>
</comment>
<proteinExistence type="inferred from homology"/>
<accession>A0ABR4F3P0</accession>
<dbReference type="InterPro" id="IPR007867">
    <property type="entry name" value="GMC_OxRtase_C"/>
</dbReference>
<dbReference type="InterPro" id="IPR000172">
    <property type="entry name" value="GMC_OxRdtase_N"/>
</dbReference>
<feature type="domain" description="Glucose-methanol-choline oxidoreductase C-terminal" evidence="4">
    <location>
        <begin position="335"/>
        <end position="522"/>
    </location>
</feature>
<feature type="region of interest" description="Disordered" evidence="2">
    <location>
        <begin position="153"/>
        <end position="179"/>
    </location>
</feature>
<dbReference type="PANTHER" id="PTHR11552">
    <property type="entry name" value="GLUCOSE-METHANOL-CHOLINE GMC OXIDOREDUCTASE"/>
    <property type="match status" value="1"/>
</dbReference>
<dbReference type="EMBL" id="JBAWTH010000013">
    <property type="protein sequence ID" value="KAL2289321.1"/>
    <property type="molecule type" value="Genomic_DNA"/>
</dbReference>
<dbReference type="InterPro" id="IPR012132">
    <property type="entry name" value="GMC_OxRdtase"/>
</dbReference>
<evidence type="ECO:0000313" key="5">
    <source>
        <dbReference type="EMBL" id="KAL2289321.1"/>
    </source>
</evidence>
<dbReference type="SUPFAM" id="SSF54373">
    <property type="entry name" value="FAD-linked reductases, C-terminal domain"/>
    <property type="match status" value="1"/>
</dbReference>
<dbReference type="Gene3D" id="3.30.560.10">
    <property type="entry name" value="Glucose Oxidase, domain 3"/>
    <property type="match status" value="3"/>
</dbReference>
<comment type="similarity">
    <text evidence="1">Belongs to the GMC oxidoreductase family.</text>
</comment>
<organism evidence="5 6">
    <name type="scientific">Diaporthe vaccinii</name>
    <dbReference type="NCBI Taxonomy" id="105482"/>
    <lineage>
        <taxon>Eukaryota</taxon>
        <taxon>Fungi</taxon>
        <taxon>Dikarya</taxon>
        <taxon>Ascomycota</taxon>
        <taxon>Pezizomycotina</taxon>
        <taxon>Sordariomycetes</taxon>
        <taxon>Sordariomycetidae</taxon>
        <taxon>Diaporthales</taxon>
        <taxon>Diaporthaceae</taxon>
        <taxon>Diaporthe</taxon>
        <taxon>Diaporthe eres species complex</taxon>
    </lineage>
</organism>
<feature type="domain" description="Glucose-methanol-choline oxidoreductase N-terminal" evidence="3">
    <location>
        <begin position="20"/>
        <end position="149"/>
    </location>
</feature>
<evidence type="ECO:0000256" key="1">
    <source>
        <dbReference type="ARBA" id="ARBA00010790"/>
    </source>
</evidence>
<dbReference type="PIRSF" id="PIRSF000137">
    <property type="entry name" value="Alcohol_oxidase"/>
    <property type="match status" value="1"/>
</dbReference>
<dbReference type="SUPFAM" id="SSF51905">
    <property type="entry name" value="FAD/NAD(P)-binding domain"/>
    <property type="match status" value="1"/>
</dbReference>